<feature type="signal peptide" evidence="15">
    <location>
        <begin position="1"/>
        <end position="20"/>
    </location>
</feature>
<dbReference type="Proteomes" id="UP000824366">
    <property type="component" value="Chromosome"/>
</dbReference>
<evidence type="ECO:0000256" key="6">
    <source>
        <dbReference type="ARBA" id="ARBA00022692"/>
    </source>
</evidence>
<reference evidence="17 18" key="1">
    <citation type="journal article" date="2021" name="Microbiol. Spectr.">
        <title>A Single Bacterium Capable of Oxidation and Reduction of Iron at Circumneutral pH.</title>
        <authorList>
            <person name="Kato S."/>
            <person name="Ohkuma M."/>
        </authorList>
    </citation>
    <scope>NUCLEOTIDE SEQUENCE [LARGE SCALE GENOMIC DNA]</scope>
    <source>
        <strain evidence="17 18">MIZ03</strain>
    </source>
</reference>
<evidence type="ECO:0000313" key="17">
    <source>
        <dbReference type="EMBL" id="BCO28696.1"/>
    </source>
</evidence>
<sequence length="392" mass="43570">MYRYTLFLIAIHAFCSSAIAQNDHKNTATPENSGWQQCTNLVADPSARLQCFDTWAAQQPQPAPAQTSAAPPDTPAAAAHHLAAESALPTTTPVVITMTAPEAHNCKNTRFTELSRFWELEAGSDCGTFGIRGFRPISLSWIGSDSVNTQPTSPSATNNAPIAVPYKTTETRMSLSVRTKIAQGLLTQESPLKRDSVWFAYSQQSNWQLFSGDLSRPFRTTDHEPELIYIYPTDAPLPWGWRWRYSGISLNHQSNGQPLPYSRSWNRTILMAGMEKGNEFQVQAKFWQRLPENAADDDNPDITDLMGRAEVAGFWNVNADNTLGLTLRHSLQANANGSIKLEWLKKLGDSGVPGNQSGLRFHTQFFSGYGDSLIDYNRRRTVLSVGLSLVDW</sequence>
<comment type="catalytic activity">
    <reaction evidence="1 15">
        <text>a 1,2-diacyl-sn-glycero-3-phosphocholine + H2O = a 2-acyl-sn-glycero-3-phosphocholine + a fatty acid + H(+)</text>
        <dbReference type="Rhea" id="RHEA:18689"/>
        <dbReference type="ChEBI" id="CHEBI:15377"/>
        <dbReference type="ChEBI" id="CHEBI:15378"/>
        <dbReference type="ChEBI" id="CHEBI:28868"/>
        <dbReference type="ChEBI" id="CHEBI:57643"/>
        <dbReference type="ChEBI" id="CHEBI:57875"/>
        <dbReference type="EC" id="3.1.1.32"/>
    </reaction>
</comment>
<keyword evidence="10 15" id="KW-0106">Calcium</keyword>
<evidence type="ECO:0000256" key="4">
    <source>
        <dbReference type="ARBA" id="ARBA00011702"/>
    </source>
</evidence>
<dbReference type="PRINTS" id="PR01486">
    <property type="entry name" value="PHPHLIPASEA1"/>
</dbReference>
<dbReference type="Pfam" id="PF02253">
    <property type="entry name" value="PLA1"/>
    <property type="match status" value="1"/>
</dbReference>
<dbReference type="InterPro" id="IPR003187">
    <property type="entry name" value="PLipase_A1"/>
</dbReference>
<dbReference type="PANTHER" id="PTHR40457:SF1">
    <property type="entry name" value="PHOSPHOLIPASE A1"/>
    <property type="match status" value="1"/>
</dbReference>
<protein>
    <recommendedName>
        <fullName evidence="15">Phospholipase A1</fullName>
        <ecNumber evidence="15">3.1.1.32</ecNumber>
        <ecNumber evidence="15">3.1.1.4</ecNumber>
    </recommendedName>
    <alternativeName>
        <fullName evidence="15">Phosphatidylcholine 1-acylhydrolase</fullName>
    </alternativeName>
</protein>
<keyword evidence="18" id="KW-1185">Reference proteome</keyword>
<dbReference type="Gene3D" id="2.40.230.10">
    <property type="entry name" value="Phospholipase A1"/>
    <property type="match status" value="1"/>
</dbReference>
<evidence type="ECO:0000256" key="1">
    <source>
        <dbReference type="ARBA" id="ARBA00000111"/>
    </source>
</evidence>
<keyword evidence="6" id="KW-0812">Transmembrane</keyword>
<dbReference type="InterPro" id="IPR036541">
    <property type="entry name" value="PLipase_A1_sf"/>
</dbReference>
<keyword evidence="5" id="KW-1134">Transmembrane beta strand</keyword>
<keyword evidence="8 15" id="KW-0732">Signal</keyword>
<proteinExistence type="inferred from homology"/>
<evidence type="ECO:0000256" key="16">
    <source>
        <dbReference type="SAM" id="MobiDB-lite"/>
    </source>
</evidence>
<dbReference type="RefSeq" id="WP_223904622.1">
    <property type="nucleotide sequence ID" value="NZ_AP024238.1"/>
</dbReference>
<comment type="subunit">
    <text evidence="4 15">Homodimer; dimerization is reversible, and the dimeric form is the active one.</text>
</comment>
<evidence type="ECO:0000256" key="12">
    <source>
        <dbReference type="ARBA" id="ARBA00023098"/>
    </source>
</evidence>
<feature type="region of interest" description="Disordered" evidence="16">
    <location>
        <begin position="60"/>
        <end position="79"/>
    </location>
</feature>
<gene>
    <name evidence="17" type="ORF">MIZ03_3606</name>
</gene>
<evidence type="ECO:0000256" key="14">
    <source>
        <dbReference type="ARBA" id="ARBA00023237"/>
    </source>
</evidence>
<evidence type="ECO:0000256" key="5">
    <source>
        <dbReference type="ARBA" id="ARBA00022452"/>
    </source>
</evidence>
<evidence type="ECO:0000256" key="8">
    <source>
        <dbReference type="ARBA" id="ARBA00022729"/>
    </source>
</evidence>
<comment type="similarity">
    <text evidence="3 15">Belongs to the phospholipase A1 family.</text>
</comment>
<evidence type="ECO:0000256" key="3">
    <source>
        <dbReference type="ARBA" id="ARBA00010525"/>
    </source>
</evidence>
<keyword evidence="7 15" id="KW-0479">Metal-binding</keyword>
<evidence type="ECO:0000256" key="15">
    <source>
        <dbReference type="RuleBase" id="RU366027"/>
    </source>
</evidence>
<evidence type="ECO:0000256" key="2">
    <source>
        <dbReference type="ARBA" id="ARBA00001604"/>
    </source>
</evidence>
<dbReference type="PANTHER" id="PTHR40457">
    <property type="entry name" value="PHOSPHOLIPASE A1"/>
    <property type="match status" value="1"/>
</dbReference>
<accession>A0ABM7MQQ1</accession>
<comment type="catalytic activity">
    <reaction evidence="2 15">
        <text>a 1,2-diacyl-sn-glycero-3-phosphocholine + H2O = a 1-acyl-sn-glycero-3-phosphocholine + a fatty acid + H(+)</text>
        <dbReference type="Rhea" id="RHEA:15801"/>
        <dbReference type="ChEBI" id="CHEBI:15377"/>
        <dbReference type="ChEBI" id="CHEBI:15378"/>
        <dbReference type="ChEBI" id="CHEBI:28868"/>
        <dbReference type="ChEBI" id="CHEBI:57643"/>
        <dbReference type="ChEBI" id="CHEBI:58168"/>
        <dbReference type="EC" id="3.1.1.4"/>
    </reaction>
</comment>
<comment type="subcellular location">
    <subcellularLocation>
        <location evidence="15">Cell outer membrane</location>
        <topology evidence="15">Multi-pass membrane protein</topology>
    </subcellularLocation>
    <text evidence="15">One of the very few enzymes located there.</text>
</comment>
<dbReference type="EC" id="3.1.1.4" evidence="15"/>
<keyword evidence="9 15" id="KW-0378">Hydrolase</keyword>
<dbReference type="SUPFAM" id="SSF56931">
    <property type="entry name" value="Outer membrane phospholipase A (OMPLA)"/>
    <property type="match status" value="1"/>
</dbReference>
<evidence type="ECO:0000256" key="13">
    <source>
        <dbReference type="ARBA" id="ARBA00023136"/>
    </source>
</evidence>
<feature type="chain" id="PRO_5044957546" description="Phospholipase A1" evidence="15">
    <location>
        <begin position="21"/>
        <end position="392"/>
    </location>
</feature>
<evidence type="ECO:0000313" key="18">
    <source>
        <dbReference type="Proteomes" id="UP000824366"/>
    </source>
</evidence>
<keyword evidence="13" id="KW-0472">Membrane</keyword>
<organism evidence="17 18">
    <name type="scientific">Rhodoferax lithotrophicus</name>
    <dbReference type="NCBI Taxonomy" id="2798804"/>
    <lineage>
        <taxon>Bacteria</taxon>
        <taxon>Pseudomonadati</taxon>
        <taxon>Pseudomonadota</taxon>
        <taxon>Betaproteobacteria</taxon>
        <taxon>Burkholderiales</taxon>
        <taxon>Comamonadaceae</taxon>
        <taxon>Rhodoferax</taxon>
    </lineage>
</organism>
<evidence type="ECO:0000256" key="10">
    <source>
        <dbReference type="ARBA" id="ARBA00022837"/>
    </source>
</evidence>
<keyword evidence="11 15" id="KW-0442">Lipid degradation</keyword>
<evidence type="ECO:0000256" key="11">
    <source>
        <dbReference type="ARBA" id="ARBA00022963"/>
    </source>
</evidence>
<dbReference type="EC" id="3.1.1.32" evidence="15"/>
<name>A0ABM7MQQ1_9BURK</name>
<evidence type="ECO:0000256" key="9">
    <source>
        <dbReference type="ARBA" id="ARBA00022801"/>
    </source>
</evidence>
<evidence type="ECO:0000256" key="7">
    <source>
        <dbReference type="ARBA" id="ARBA00022723"/>
    </source>
</evidence>
<keyword evidence="14 15" id="KW-0998">Cell outer membrane</keyword>
<dbReference type="EMBL" id="AP024238">
    <property type="protein sequence ID" value="BCO28696.1"/>
    <property type="molecule type" value="Genomic_DNA"/>
</dbReference>
<comment type="cofactor">
    <cofactor evidence="15">
        <name>Ca(2+)</name>
        <dbReference type="ChEBI" id="CHEBI:29108"/>
    </cofactor>
    <text evidence="15">Binds 1 Ca(2+) ion per monomer. In the dimeric form the Ca(2+) is bound by different amino acids with binding of each Ca(2+) shared with ligands coming from each monomer. The Ca(2+) ion may have a role in catalysis.</text>
</comment>
<comment type="function">
    <text evidence="15">Hydrolysis of phosphatidylcholine with phospholipase A2 (EC 3.1.1.4) and phospholipase A1 (EC 3.1.1.32) activities.</text>
</comment>
<keyword evidence="12 15" id="KW-0443">Lipid metabolism</keyword>